<feature type="region of interest" description="Disordered" evidence="3">
    <location>
        <begin position="1"/>
        <end position="57"/>
    </location>
</feature>
<keyword evidence="2" id="KW-0106">Calcium</keyword>
<dbReference type="GeneID" id="117367155"/>
<dbReference type="KEGG" id="gsh:117367155"/>
<sequence>MASQGSEAWHRQTMVAAEEKEEGQTYRNQQDYLPGALQPPCQNKSTESSAPWEPQLPPLPPAMYRSLPGLEILNKLDQIIIHQQVELLGVILGTETSNKYEIKNKLGQRVYFAIEENIFLDRNFCGPIRSFTMRITDNKGQEVINVIRPLRCNSCLFPCYLQELEVQAPPGAAIGFIVQNWDPLLPKFTIQNERKEDILKIIGPYTTCGCFGDVDFEVKTLHENSTIGKISKYWSGFVNDVFTNADNFGIQFPIDLDVKMKAAMMGACFLIDLMFFDHSLERI</sequence>
<dbReference type="OrthoDB" id="444338at2759"/>
<evidence type="ECO:0000313" key="5">
    <source>
        <dbReference type="RefSeq" id="XP_033815370.1"/>
    </source>
</evidence>
<keyword evidence="2" id="KW-0564">Palmitate</keyword>
<evidence type="ECO:0000256" key="1">
    <source>
        <dbReference type="ARBA" id="ARBA00005350"/>
    </source>
</evidence>
<dbReference type="PANTHER" id="PTHR23248:SF25">
    <property type="entry name" value="PHOSPHOLIPID SCRAMBLASE FAMILY MEMBER 5"/>
    <property type="match status" value="1"/>
</dbReference>
<dbReference type="GO" id="GO:0017128">
    <property type="term" value="F:phospholipid scramblase activity"/>
    <property type="evidence" value="ECO:0007669"/>
    <property type="project" value="InterPro"/>
</dbReference>
<reference evidence="5" key="1">
    <citation type="submission" date="2025-08" db="UniProtKB">
        <authorList>
            <consortium name="RefSeq"/>
        </authorList>
    </citation>
    <scope>IDENTIFICATION</scope>
</reference>
<evidence type="ECO:0000256" key="2">
    <source>
        <dbReference type="RuleBase" id="RU363116"/>
    </source>
</evidence>
<dbReference type="GO" id="GO:0005886">
    <property type="term" value="C:plasma membrane"/>
    <property type="evidence" value="ECO:0007669"/>
    <property type="project" value="TreeGrafter"/>
</dbReference>
<keyword evidence="4" id="KW-1185">Reference proteome</keyword>
<dbReference type="FunCoup" id="A0A6P8SA12">
    <property type="interactions" value="7"/>
</dbReference>
<evidence type="ECO:0000256" key="3">
    <source>
        <dbReference type="SAM" id="MobiDB-lite"/>
    </source>
</evidence>
<proteinExistence type="inferred from homology"/>
<dbReference type="InterPro" id="IPR005552">
    <property type="entry name" value="Scramblase"/>
</dbReference>
<gene>
    <name evidence="5" type="primary">LOC117367155</name>
</gene>
<accession>A0A6P8SA12</accession>
<comment type="function">
    <text evidence="2">May mediate accelerated ATP-independent bidirectional transbilayer migration of phospholipids upon binding calcium ions that results in a loss of phospholipid asymmetry in the plasma membrane.</text>
</comment>
<dbReference type="RefSeq" id="XP_033815370.1">
    <property type="nucleotide sequence ID" value="XM_033959479.1"/>
</dbReference>
<comment type="cofactor">
    <cofactor evidence="2">
        <name>Ca(2+)</name>
        <dbReference type="ChEBI" id="CHEBI:29108"/>
    </cofactor>
</comment>
<dbReference type="Pfam" id="PF03803">
    <property type="entry name" value="Scramblase"/>
    <property type="match status" value="1"/>
</dbReference>
<dbReference type="InParanoid" id="A0A6P8SA12"/>
<protein>
    <recommendedName>
        <fullName evidence="2">Phospholipid scramblase</fullName>
    </recommendedName>
</protein>
<dbReference type="Proteomes" id="UP000515159">
    <property type="component" value="Chromosome 9"/>
</dbReference>
<name>A0A6P8SA12_GEOSA</name>
<feature type="compositionally biased region" description="Polar residues" evidence="3">
    <location>
        <begin position="40"/>
        <end position="49"/>
    </location>
</feature>
<comment type="similarity">
    <text evidence="1 2">Belongs to the phospholipid scramblase family.</text>
</comment>
<keyword evidence="2" id="KW-0449">Lipoprotein</keyword>
<dbReference type="AlphaFoldDB" id="A0A6P8SA12"/>
<organism evidence="4 5">
    <name type="scientific">Geotrypetes seraphini</name>
    <name type="common">Gaboon caecilian</name>
    <name type="synonym">Caecilia seraphini</name>
    <dbReference type="NCBI Taxonomy" id="260995"/>
    <lineage>
        <taxon>Eukaryota</taxon>
        <taxon>Metazoa</taxon>
        <taxon>Chordata</taxon>
        <taxon>Craniata</taxon>
        <taxon>Vertebrata</taxon>
        <taxon>Euteleostomi</taxon>
        <taxon>Amphibia</taxon>
        <taxon>Gymnophiona</taxon>
        <taxon>Geotrypetes</taxon>
    </lineage>
</organism>
<dbReference type="PANTHER" id="PTHR23248">
    <property type="entry name" value="PHOSPHOLIPID SCRAMBLASE-RELATED"/>
    <property type="match status" value="1"/>
</dbReference>
<evidence type="ECO:0000313" key="4">
    <source>
        <dbReference type="Proteomes" id="UP000515159"/>
    </source>
</evidence>